<sequence length="285" mass="30722">MAALDATVVPLTPSTLASLSPSSKACIERLHSHRAEEVDLSGQARLAAVLVLLYEKADELRVLLTTRSKTLRAHPGETALPGGKVDENDANAVATAFREANEEVGLPLNCPSIHTVCVMRPFLSNRKVVVSPIVALLTDLSVLDGLKANEGEVDHIFDHPLRALLDPALVGKEKMSKKGSADWPYEAEFHSSEDRRLVFLENAIYRMHRFRSGASPVKGLTAEILMTVAEIAYGEHFTFERYAPEQLTSFNAVLRLLDAVNSAEVAASGTSTPIGVASGMSHATA</sequence>
<dbReference type="PANTHER" id="PTHR12992">
    <property type="entry name" value="NUDIX HYDROLASE"/>
    <property type="match status" value="1"/>
</dbReference>
<accession>J4HRJ1</accession>
<proteinExistence type="predicted"/>
<feature type="domain" description="Nudix hydrolase" evidence="1">
    <location>
        <begin position="44"/>
        <end position="181"/>
    </location>
</feature>
<dbReference type="Proteomes" id="UP000006352">
    <property type="component" value="Unassembled WGS sequence"/>
</dbReference>
<dbReference type="InterPro" id="IPR015797">
    <property type="entry name" value="NUDIX_hydrolase-like_dom_sf"/>
</dbReference>
<dbReference type="GO" id="GO:0015938">
    <property type="term" value="P:coenzyme A catabolic process"/>
    <property type="evidence" value="ECO:0007669"/>
    <property type="project" value="TreeGrafter"/>
</dbReference>
<dbReference type="Pfam" id="PF00293">
    <property type="entry name" value="NUDIX"/>
    <property type="match status" value="1"/>
</dbReference>
<name>J4HRJ1_9APHY</name>
<evidence type="ECO:0000313" key="3">
    <source>
        <dbReference type="Proteomes" id="UP000006352"/>
    </source>
</evidence>
<dbReference type="HOGENOM" id="CLU_040940_2_2_1"/>
<dbReference type="CDD" id="cd03426">
    <property type="entry name" value="NUDIX_CoAse_Nudt7"/>
    <property type="match status" value="1"/>
</dbReference>
<evidence type="ECO:0000313" key="2">
    <source>
        <dbReference type="EMBL" id="CCL98392.1"/>
    </source>
</evidence>
<dbReference type="PANTHER" id="PTHR12992:SF45">
    <property type="entry name" value="NUDIX HYDROLASE DOMAIN-CONTAINING PROTEIN"/>
    <property type="match status" value="1"/>
</dbReference>
<dbReference type="RefSeq" id="XP_012177675.1">
    <property type="nucleotide sequence ID" value="XM_012322285.1"/>
</dbReference>
<dbReference type="Gene3D" id="3.90.79.10">
    <property type="entry name" value="Nucleoside Triphosphate Pyrophosphohydrolase"/>
    <property type="match status" value="1"/>
</dbReference>
<dbReference type="SUPFAM" id="SSF55811">
    <property type="entry name" value="Nudix"/>
    <property type="match status" value="1"/>
</dbReference>
<protein>
    <recommendedName>
        <fullName evidence="1">Nudix hydrolase domain-containing protein</fullName>
    </recommendedName>
</protein>
<dbReference type="InterPro" id="IPR045121">
    <property type="entry name" value="CoAse"/>
</dbReference>
<dbReference type="InterPro" id="IPR000086">
    <property type="entry name" value="NUDIX_hydrolase_dom"/>
</dbReference>
<evidence type="ECO:0000259" key="1">
    <source>
        <dbReference type="PROSITE" id="PS51462"/>
    </source>
</evidence>
<dbReference type="FunCoup" id="J4HRJ1">
    <property type="interactions" value="12"/>
</dbReference>
<dbReference type="OrthoDB" id="10260614at2759"/>
<reference evidence="2 3" key="1">
    <citation type="journal article" date="2012" name="Appl. Environ. Microbiol.">
        <title>Short-read sequencing for genomic analysis of the brown rot fungus Fibroporia radiculosa.</title>
        <authorList>
            <person name="Tang J.D."/>
            <person name="Perkins A.D."/>
            <person name="Sonstegard T.S."/>
            <person name="Schroeder S.G."/>
            <person name="Burgess S.C."/>
            <person name="Diehl S.V."/>
        </authorList>
    </citation>
    <scope>NUCLEOTIDE SEQUENCE [LARGE SCALE GENOMIC DNA]</scope>
    <source>
        <strain evidence="2 3">TFFH 294</strain>
    </source>
</reference>
<keyword evidence="3" id="KW-1185">Reference proteome</keyword>
<dbReference type="AlphaFoldDB" id="J4HRJ1"/>
<dbReference type="STRING" id="599839.J4HRJ1"/>
<dbReference type="PROSITE" id="PS51462">
    <property type="entry name" value="NUDIX"/>
    <property type="match status" value="1"/>
</dbReference>
<dbReference type="InParanoid" id="J4HRJ1"/>
<organism evidence="2 3">
    <name type="scientific">Fibroporia radiculosa</name>
    <dbReference type="NCBI Taxonomy" id="599839"/>
    <lineage>
        <taxon>Eukaryota</taxon>
        <taxon>Fungi</taxon>
        <taxon>Dikarya</taxon>
        <taxon>Basidiomycota</taxon>
        <taxon>Agaricomycotina</taxon>
        <taxon>Agaricomycetes</taxon>
        <taxon>Polyporales</taxon>
        <taxon>Fibroporiaceae</taxon>
        <taxon>Fibroporia</taxon>
    </lineage>
</organism>
<dbReference type="GeneID" id="24093303"/>
<dbReference type="EMBL" id="HE796880">
    <property type="protein sequence ID" value="CCL98392.1"/>
    <property type="molecule type" value="Genomic_DNA"/>
</dbReference>
<gene>
    <name evidence="2" type="ORF">FIBRA_00387</name>
</gene>
<dbReference type="GO" id="GO:0010945">
    <property type="term" value="F:coenzyme A diphosphatase activity"/>
    <property type="evidence" value="ECO:0007669"/>
    <property type="project" value="InterPro"/>
</dbReference>